<dbReference type="InterPro" id="IPR036895">
    <property type="entry name" value="Uracil-DNA_glycosylase-like_sf"/>
</dbReference>
<keyword evidence="9" id="KW-0234">DNA repair</keyword>
<accession>A0A1I5F2R1</accession>
<dbReference type="NCBIfam" id="TIGR03915">
    <property type="entry name" value="SAM_7_link_chp"/>
    <property type="match status" value="1"/>
</dbReference>
<keyword evidence="6" id="KW-0378">Hydrolase</keyword>
<keyword evidence="5" id="KW-0227">DNA damage</keyword>
<dbReference type="GO" id="GO:0046872">
    <property type="term" value="F:metal ion binding"/>
    <property type="evidence" value="ECO:0007669"/>
    <property type="project" value="UniProtKB-KW"/>
</dbReference>
<dbReference type="GO" id="GO:0097506">
    <property type="term" value="F:deaminated base DNA N-glycosylase activity"/>
    <property type="evidence" value="ECO:0007669"/>
    <property type="project" value="UniProtKB-ARBA"/>
</dbReference>
<dbReference type="Proteomes" id="UP000198599">
    <property type="component" value="Unassembled WGS sequence"/>
</dbReference>
<comment type="similarity">
    <text evidence="1">Belongs to the uracil-DNA glycosylase (UDG) superfamily. Type 4 (UDGa) family.</text>
</comment>
<evidence type="ECO:0000256" key="3">
    <source>
        <dbReference type="ARBA" id="ARBA00022485"/>
    </source>
</evidence>
<dbReference type="Pfam" id="PF13566">
    <property type="entry name" value="DUF4130"/>
    <property type="match status" value="1"/>
</dbReference>
<evidence type="ECO:0000256" key="6">
    <source>
        <dbReference type="ARBA" id="ARBA00022801"/>
    </source>
</evidence>
<evidence type="ECO:0000259" key="10">
    <source>
        <dbReference type="SMART" id="SM00986"/>
    </source>
</evidence>
<evidence type="ECO:0000256" key="5">
    <source>
        <dbReference type="ARBA" id="ARBA00022763"/>
    </source>
</evidence>
<reference evidence="12" key="1">
    <citation type="submission" date="2016-10" db="EMBL/GenBank/DDBJ databases">
        <authorList>
            <person name="Varghese N."/>
            <person name="Submissions S."/>
        </authorList>
    </citation>
    <scope>NUCLEOTIDE SEQUENCE [LARGE SCALE GENOMIC DNA]</scope>
    <source>
        <strain evidence="12">DSM 28463</strain>
    </source>
</reference>
<dbReference type="OrthoDB" id="5290748at2"/>
<organism evidence="11 12">
    <name type="scientific">Roseovarius lutimaris</name>
    <dbReference type="NCBI Taxonomy" id="1005928"/>
    <lineage>
        <taxon>Bacteria</taxon>
        <taxon>Pseudomonadati</taxon>
        <taxon>Pseudomonadota</taxon>
        <taxon>Alphaproteobacteria</taxon>
        <taxon>Rhodobacterales</taxon>
        <taxon>Roseobacteraceae</taxon>
        <taxon>Roseovarius</taxon>
    </lineage>
</organism>
<dbReference type="InterPro" id="IPR051536">
    <property type="entry name" value="UDG_Type-4/5"/>
</dbReference>
<evidence type="ECO:0000256" key="9">
    <source>
        <dbReference type="ARBA" id="ARBA00023204"/>
    </source>
</evidence>
<protein>
    <recommendedName>
        <fullName evidence="2">Type-4 uracil-DNA glycosylase</fullName>
    </recommendedName>
</protein>
<dbReference type="EMBL" id="FOVP01000018">
    <property type="protein sequence ID" value="SFO17611.1"/>
    <property type="molecule type" value="Genomic_DNA"/>
</dbReference>
<name>A0A1I5F2R1_9RHOB</name>
<evidence type="ECO:0000313" key="11">
    <source>
        <dbReference type="EMBL" id="SFO17611.1"/>
    </source>
</evidence>
<dbReference type="PANTHER" id="PTHR33693">
    <property type="entry name" value="TYPE-5 URACIL-DNA GLYCOSYLASE"/>
    <property type="match status" value="1"/>
</dbReference>
<dbReference type="InterPro" id="IPR023875">
    <property type="entry name" value="DNA_repair_put"/>
</dbReference>
<dbReference type="Gene3D" id="3.40.470.10">
    <property type="entry name" value="Uracil-DNA glycosylase-like domain"/>
    <property type="match status" value="1"/>
</dbReference>
<dbReference type="GO" id="GO:0051539">
    <property type="term" value="F:4 iron, 4 sulfur cluster binding"/>
    <property type="evidence" value="ECO:0007669"/>
    <property type="project" value="UniProtKB-KW"/>
</dbReference>
<dbReference type="PANTHER" id="PTHR33693:SF9">
    <property type="entry name" value="TYPE-4 URACIL-DNA GLYCOSYLASE"/>
    <property type="match status" value="1"/>
</dbReference>
<feature type="domain" description="Uracil-DNA glycosylase-like" evidence="10">
    <location>
        <begin position="306"/>
        <end position="462"/>
    </location>
</feature>
<evidence type="ECO:0000256" key="7">
    <source>
        <dbReference type="ARBA" id="ARBA00023004"/>
    </source>
</evidence>
<dbReference type="NCBIfam" id="TIGR03914">
    <property type="entry name" value="UDG_fam_dom"/>
    <property type="match status" value="1"/>
</dbReference>
<keyword evidence="8" id="KW-0411">Iron-sulfur</keyword>
<dbReference type="SUPFAM" id="SSF52141">
    <property type="entry name" value="Uracil-DNA glycosylase-like"/>
    <property type="match status" value="1"/>
</dbReference>
<keyword evidence="12" id="KW-1185">Reference proteome</keyword>
<dbReference type="STRING" id="1005928.SAMN04487859_1184"/>
<keyword evidence="7" id="KW-0408">Iron</keyword>
<dbReference type="SMART" id="SM00987">
    <property type="entry name" value="UreE_C"/>
    <property type="match status" value="1"/>
</dbReference>
<proteinExistence type="inferred from homology"/>
<dbReference type="InterPro" id="IPR025404">
    <property type="entry name" value="DUF4130"/>
</dbReference>
<evidence type="ECO:0000313" key="12">
    <source>
        <dbReference type="Proteomes" id="UP000198599"/>
    </source>
</evidence>
<dbReference type="InterPro" id="IPR005273">
    <property type="entry name" value="Ura-DNA_glyco_family4"/>
</dbReference>
<keyword evidence="3" id="KW-0004">4Fe-4S</keyword>
<sequence>MYRMTMPMIGTAQSWRDAARALINANVPPANVAWGDEASATGLWDAAPPPDVKPALKVPRSFITLANSVVWHSDPTRFSMLYQVLWRLRDRPHLMTDRADADMSTLRRMEKNVHRCQHKMKAFVRFRDVGAPDDTRRSFAAWFEPTHHTVEPTATFFARRFGDMDWRIITPDVSAFFINGELTYGEGQPKPPLPEDACEQLWTTYFRNIFNPARLKVKAMQSEMPKKYWKNMPETAAIPDLIATAPARVREMNRAAPTIPPLRAAKVQKQVAALGTAWSGSPDELSVAVADCTRCDLHCNVTQAVLGEGPQDASLMIVGEQPGDLEDLAGRPFVGPAGKLFDKLARDAGLDREKAYVTNAVKHFKFNPRGHRRIHQRPNIGEVTHCKWWLDAECATIKPKVILAMGSTAALALTGNGSDLTLRRGEALKLDDGTQLVLTFHPSFLLRMRDPDKRHTAENDVRRDLDLANRLSGLAP</sequence>
<dbReference type="CDD" id="cd10030">
    <property type="entry name" value="UDG-F4_TTUDGA_SPO1dp_like"/>
    <property type="match status" value="1"/>
</dbReference>
<gene>
    <name evidence="11" type="ORF">SAMN04487859_1184</name>
</gene>
<dbReference type="Pfam" id="PF03167">
    <property type="entry name" value="UDG"/>
    <property type="match status" value="1"/>
</dbReference>
<dbReference type="GO" id="GO:0006281">
    <property type="term" value="P:DNA repair"/>
    <property type="evidence" value="ECO:0007669"/>
    <property type="project" value="UniProtKB-KW"/>
</dbReference>
<evidence type="ECO:0000256" key="1">
    <source>
        <dbReference type="ARBA" id="ARBA00006521"/>
    </source>
</evidence>
<dbReference type="SMART" id="SM00986">
    <property type="entry name" value="UDG"/>
    <property type="match status" value="1"/>
</dbReference>
<dbReference type="NCBIfam" id="TIGR00758">
    <property type="entry name" value="UDG_fam4"/>
    <property type="match status" value="1"/>
</dbReference>
<dbReference type="InterPro" id="IPR005122">
    <property type="entry name" value="Uracil-DNA_glycosylase-like"/>
</dbReference>
<keyword evidence="4" id="KW-0479">Metal-binding</keyword>
<evidence type="ECO:0000256" key="2">
    <source>
        <dbReference type="ARBA" id="ARBA00019403"/>
    </source>
</evidence>
<dbReference type="RefSeq" id="WP_092840827.1">
    <property type="nucleotide sequence ID" value="NZ_FOVP01000018.1"/>
</dbReference>
<evidence type="ECO:0000256" key="4">
    <source>
        <dbReference type="ARBA" id="ARBA00022723"/>
    </source>
</evidence>
<evidence type="ECO:0000256" key="8">
    <source>
        <dbReference type="ARBA" id="ARBA00023014"/>
    </source>
</evidence>
<dbReference type="AlphaFoldDB" id="A0A1I5F2R1"/>